<organism evidence="2">
    <name type="scientific">Gaeumannomyces tritici (strain R3-111a-1)</name>
    <name type="common">Wheat and barley take-all root rot fungus</name>
    <name type="synonym">Gaeumannomyces graminis var. tritici</name>
    <dbReference type="NCBI Taxonomy" id="644352"/>
    <lineage>
        <taxon>Eukaryota</taxon>
        <taxon>Fungi</taxon>
        <taxon>Dikarya</taxon>
        <taxon>Ascomycota</taxon>
        <taxon>Pezizomycotina</taxon>
        <taxon>Sordariomycetes</taxon>
        <taxon>Sordariomycetidae</taxon>
        <taxon>Magnaporthales</taxon>
        <taxon>Magnaporthaceae</taxon>
        <taxon>Gaeumannomyces</taxon>
    </lineage>
</organism>
<reference evidence="3" key="4">
    <citation type="journal article" date="2015" name="G3 (Bethesda)">
        <title>Genome sequences of three phytopathogenic species of the Magnaporthaceae family of fungi.</title>
        <authorList>
            <person name="Okagaki L.H."/>
            <person name="Nunes C.C."/>
            <person name="Sailsbery J."/>
            <person name="Clay B."/>
            <person name="Brown D."/>
            <person name="John T."/>
            <person name="Oh Y."/>
            <person name="Young N."/>
            <person name="Fitzgerald M."/>
            <person name="Haas B.J."/>
            <person name="Zeng Q."/>
            <person name="Young S."/>
            <person name="Adiconis X."/>
            <person name="Fan L."/>
            <person name="Levin J.Z."/>
            <person name="Mitchell T.K."/>
            <person name="Okubara P.A."/>
            <person name="Farman M.L."/>
            <person name="Kohn L.M."/>
            <person name="Birren B."/>
            <person name="Ma L.-J."/>
            <person name="Dean R.A."/>
        </authorList>
    </citation>
    <scope>NUCLEOTIDE SEQUENCE</scope>
    <source>
        <strain evidence="3">R3-111a-1</strain>
    </source>
</reference>
<accession>J3P2R4</accession>
<evidence type="ECO:0000313" key="4">
    <source>
        <dbReference type="Proteomes" id="UP000006039"/>
    </source>
</evidence>
<dbReference type="GeneID" id="20348267"/>
<name>J3P2R4_GAET3</name>
<reference evidence="3" key="5">
    <citation type="submission" date="2018-04" db="UniProtKB">
        <authorList>
            <consortium name="EnsemblFungi"/>
        </authorList>
    </citation>
    <scope>IDENTIFICATION</scope>
    <source>
        <strain evidence="3">R3-111a-1</strain>
    </source>
</reference>
<reference evidence="4" key="1">
    <citation type="submission" date="2010-07" db="EMBL/GenBank/DDBJ databases">
        <title>The genome sequence of Gaeumannomyces graminis var. tritici strain R3-111a-1.</title>
        <authorList>
            <consortium name="The Broad Institute Genome Sequencing Platform"/>
            <person name="Ma L.-J."/>
            <person name="Dead R."/>
            <person name="Young S."/>
            <person name="Zeng Q."/>
            <person name="Koehrsen M."/>
            <person name="Alvarado L."/>
            <person name="Berlin A."/>
            <person name="Chapman S.B."/>
            <person name="Chen Z."/>
            <person name="Freedman E."/>
            <person name="Gellesch M."/>
            <person name="Goldberg J."/>
            <person name="Griggs A."/>
            <person name="Gujja S."/>
            <person name="Heilman E.R."/>
            <person name="Heiman D."/>
            <person name="Hepburn T."/>
            <person name="Howarth C."/>
            <person name="Jen D."/>
            <person name="Larson L."/>
            <person name="Mehta T."/>
            <person name="Neiman D."/>
            <person name="Pearson M."/>
            <person name="Roberts A."/>
            <person name="Saif S."/>
            <person name="Shea T."/>
            <person name="Shenoy N."/>
            <person name="Sisk P."/>
            <person name="Stolte C."/>
            <person name="Sykes S."/>
            <person name="Walk T."/>
            <person name="White J."/>
            <person name="Yandava C."/>
            <person name="Haas B."/>
            <person name="Nusbaum C."/>
            <person name="Birren B."/>
        </authorList>
    </citation>
    <scope>NUCLEOTIDE SEQUENCE [LARGE SCALE GENOMIC DNA]</scope>
    <source>
        <strain evidence="4">R3-111a-1</strain>
    </source>
</reference>
<proteinExistence type="predicted"/>
<dbReference type="EMBL" id="GL385398">
    <property type="protein sequence ID" value="EJT73956.1"/>
    <property type="molecule type" value="Genomic_DNA"/>
</dbReference>
<gene>
    <name evidence="3" type="primary">20348267</name>
    <name evidence="2" type="ORF">GGTG_07809</name>
</gene>
<evidence type="ECO:0000313" key="3">
    <source>
        <dbReference type="EnsemblFungi" id="EJT73956"/>
    </source>
</evidence>
<dbReference type="EnsemblFungi" id="EJT73956">
    <property type="protein sequence ID" value="EJT73956"/>
    <property type="gene ID" value="GGTG_07809"/>
</dbReference>
<sequence length="74" mass="8169">MACHGDGKACLPFASLEPVDHAKRARRYPSANDEAAASACPRFGKPGATFPLYEEPRIDGEERKERDGYMLETL</sequence>
<dbReference type="Proteomes" id="UP000006039">
    <property type="component" value="Unassembled WGS sequence"/>
</dbReference>
<dbReference type="RefSeq" id="XP_009223900.1">
    <property type="nucleotide sequence ID" value="XM_009225636.1"/>
</dbReference>
<reference evidence="2" key="2">
    <citation type="submission" date="2010-07" db="EMBL/GenBank/DDBJ databases">
        <authorList>
            <consortium name="The Broad Institute Genome Sequencing Platform"/>
            <consortium name="Broad Institute Genome Sequencing Center for Infectious Disease"/>
            <person name="Ma L.-J."/>
            <person name="Dead R."/>
            <person name="Young S."/>
            <person name="Zeng Q."/>
            <person name="Koehrsen M."/>
            <person name="Alvarado L."/>
            <person name="Berlin A."/>
            <person name="Chapman S.B."/>
            <person name="Chen Z."/>
            <person name="Freedman E."/>
            <person name="Gellesch M."/>
            <person name="Goldberg J."/>
            <person name="Griggs A."/>
            <person name="Gujja S."/>
            <person name="Heilman E.R."/>
            <person name="Heiman D."/>
            <person name="Hepburn T."/>
            <person name="Howarth C."/>
            <person name="Jen D."/>
            <person name="Larson L."/>
            <person name="Mehta T."/>
            <person name="Neiman D."/>
            <person name="Pearson M."/>
            <person name="Roberts A."/>
            <person name="Saif S."/>
            <person name="Shea T."/>
            <person name="Shenoy N."/>
            <person name="Sisk P."/>
            <person name="Stolte C."/>
            <person name="Sykes S."/>
            <person name="Walk T."/>
            <person name="White J."/>
            <person name="Yandava C."/>
            <person name="Haas B."/>
            <person name="Nusbaum C."/>
            <person name="Birren B."/>
        </authorList>
    </citation>
    <scope>NUCLEOTIDE SEQUENCE</scope>
    <source>
        <strain evidence="2">R3-111a-1</strain>
    </source>
</reference>
<evidence type="ECO:0000256" key="1">
    <source>
        <dbReference type="SAM" id="MobiDB-lite"/>
    </source>
</evidence>
<evidence type="ECO:0000313" key="2">
    <source>
        <dbReference type="EMBL" id="EJT73956.1"/>
    </source>
</evidence>
<dbReference type="HOGENOM" id="CLU_2687972_0_0_1"/>
<reference evidence="2" key="3">
    <citation type="submission" date="2010-09" db="EMBL/GenBank/DDBJ databases">
        <title>Annotation of Gaeumannomyces graminis var. tritici R3-111a-1.</title>
        <authorList>
            <consortium name="The Broad Institute Genome Sequencing Platform"/>
            <person name="Ma L.-J."/>
            <person name="Dead R."/>
            <person name="Young S.K."/>
            <person name="Zeng Q."/>
            <person name="Gargeya S."/>
            <person name="Fitzgerald M."/>
            <person name="Haas B."/>
            <person name="Abouelleil A."/>
            <person name="Alvarado L."/>
            <person name="Arachchi H.M."/>
            <person name="Berlin A."/>
            <person name="Brown A."/>
            <person name="Chapman S.B."/>
            <person name="Chen Z."/>
            <person name="Dunbar C."/>
            <person name="Freedman E."/>
            <person name="Gearin G."/>
            <person name="Gellesch M."/>
            <person name="Goldberg J."/>
            <person name="Griggs A."/>
            <person name="Gujja S."/>
            <person name="Heiman D."/>
            <person name="Howarth C."/>
            <person name="Larson L."/>
            <person name="Lui A."/>
            <person name="MacDonald P.J.P."/>
            <person name="Mehta T."/>
            <person name="Montmayeur A."/>
            <person name="Murphy C."/>
            <person name="Neiman D."/>
            <person name="Pearson M."/>
            <person name="Priest M."/>
            <person name="Roberts A."/>
            <person name="Saif S."/>
            <person name="Shea T."/>
            <person name="Shenoy N."/>
            <person name="Sisk P."/>
            <person name="Stolte C."/>
            <person name="Sykes S."/>
            <person name="Yandava C."/>
            <person name="Wortman J."/>
            <person name="Nusbaum C."/>
            <person name="Birren B."/>
        </authorList>
    </citation>
    <scope>NUCLEOTIDE SEQUENCE</scope>
    <source>
        <strain evidence="2">R3-111a-1</strain>
    </source>
</reference>
<protein>
    <submittedName>
        <fullName evidence="2 3">Uncharacterized protein</fullName>
    </submittedName>
</protein>
<dbReference type="VEuPathDB" id="FungiDB:GGTG_07809"/>
<dbReference type="AlphaFoldDB" id="J3P2R4"/>
<keyword evidence="4" id="KW-1185">Reference proteome</keyword>
<feature type="region of interest" description="Disordered" evidence="1">
    <location>
        <begin position="51"/>
        <end position="74"/>
    </location>
</feature>
<feature type="compositionally biased region" description="Basic and acidic residues" evidence="1">
    <location>
        <begin position="54"/>
        <end position="74"/>
    </location>
</feature>